<accession>A0A9Q1FPD8</accession>
<evidence type="ECO:0000313" key="2">
    <source>
        <dbReference type="EMBL" id="KAJ8363730.1"/>
    </source>
</evidence>
<evidence type="ECO:0000313" key="3">
    <source>
        <dbReference type="Proteomes" id="UP001152622"/>
    </source>
</evidence>
<comment type="caution">
    <text evidence="2">The sequence shown here is derived from an EMBL/GenBank/DDBJ whole genome shotgun (WGS) entry which is preliminary data.</text>
</comment>
<dbReference type="Proteomes" id="UP001152622">
    <property type="component" value="Chromosome 4"/>
</dbReference>
<feature type="compositionally biased region" description="Polar residues" evidence="1">
    <location>
        <begin position="32"/>
        <end position="41"/>
    </location>
</feature>
<feature type="region of interest" description="Disordered" evidence="1">
    <location>
        <begin position="1"/>
        <end position="45"/>
    </location>
</feature>
<proteinExistence type="predicted"/>
<organism evidence="2 3">
    <name type="scientific">Synaphobranchus kaupii</name>
    <name type="common">Kaup's arrowtooth eel</name>
    <dbReference type="NCBI Taxonomy" id="118154"/>
    <lineage>
        <taxon>Eukaryota</taxon>
        <taxon>Metazoa</taxon>
        <taxon>Chordata</taxon>
        <taxon>Craniata</taxon>
        <taxon>Vertebrata</taxon>
        <taxon>Euteleostomi</taxon>
        <taxon>Actinopterygii</taxon>
        <taxon>Neopterygii</taxon>
        <taxon>Teleostei</taxon>
        <taxon>Anguilliformes</taxon>
        <taxon>Synaphobranchidae</taxon>
        <taxon>Synaphobranchus</taxon>
    </lineage>
</organism>
<name>A0A9Q1FPD8_SYNKA</name>
<evidence type="ECO:0000256" key="1">
    <source>
        <dbReference type="SAM" id="MobiDB-lite"/>
    </source>
</evidence>
<keyword evidence="3" id="KW-1185">Reference proteome</keyword>
<dbReference type="AlphaFoldDB" id="A0A9Q1FPD8"/>
<gene>
    <name evidence="2" type="ORF">SKAU_G00125610</name>
</gene>
<sequence length="91" mass="9488">MKDSLLMRRAVVRKTKDEEDPASVPTRRDQTHPGTPSQQSGLHAGAHQILTSKLCALPAGAGMGGSGLLTPASILLPIISYSSWPGPSTLA</sequence>
<protein>
    <submittedName>
        <fullName evidence="2">Uncharacterized protein</fullName>
    </submittedName>
</protein>
<dbReference type="EMBL" id="JAINUF010000004">
    <property type="protein sequence ID" value="KAJ8363730.1"/>
    <property type="molecule type" value="Genomic_DNA"/>
</dbReference>
<reference evidence="2" key="1">
    <citation type="journal article" date="2023" name="Science">
        <title>Genome structures resolve the early diversification of teleost fishes.</title>
        <authorList>
            <person name="Parey E."/>
            <person name="Louis A."/>
            <person name="Montfort J."/>
            <person name="Bouchez O."/>
            <person name="Roques C."/>
            <person name="Iampietro C."/>
            <person name="Lluch J."/>
            <person name="Castinel A."/>
            <person name="Donnadieu C."/>
            <person name="Desvignes T."/>
            <person name="Floi Bucao C."/>
            <person name="Jouanno E."/>
            <person name="Wen M."/>
            <person name="Mejri S."/>
            <person name="Dirks R."/>
            <person name="Jansen H."/>
            <person name="Henkel C."/>
            <person name="Chen W.J."/>
            <person name="Zahm M."/>
            <person name="Cabau C."/>
            <person name="Klopp C."/>
            <person name="Thompson A.W."/>
            <person name="Robinson-Rechavi M."/>
            <person name="Braasch I."/>
            <person name="Lecointre G."/>
            <person name="Bobe J."/>
            <person name="Postlethwait J.H."/>
            <person name="Berthelot C."/>
            <person name="Roest Crollius H."/>
            <person name="Guiguen Y."/>
        </authorList>
    </citation>
    <scope>NUCLEOTIDE SEQUENCE</scope>
    <source>
        <strain evidence="2">WJC10195</strain>
    </source>
</reference>